<keyword evidence="5" id="KW-0479">Metal-binding</keyword>
<comment type="similarity">
    <text evidence="2 12">Belongs to the pyruvate kinase family.</text>
</comment>
<evidence type="ECO:0000256" key="12">
    <source>
        <dbReference type="RuleBase" id="RU000504"/>
    </source>
</evidence>
<dbReference type="EC" id="2.7.1.40" evidence="3 12"/>
<evidence type="ECO:0000313" key="15">
    <source>
        <dbReference type="EMBL" id="ETK10660.1"/>
    </source>
</evidence>
<feature type="non-terminal residue" evidence="15">
    <location>
        <position position="1"/>
    </location>
</feature>
<feature type="domain" description="Pyruvate kinase C-terminal" evidence="14">
    <location>
        <begin position="153"/>
        <end position="261"/>
    </location>
</feature>
<evidence type="ECO:0000256" key="2">
    <source>
        <dbReference type="ARBA" id="ARBA00008663"/>
    </source>
</evidence>
<dbReference type="Gene3D" id="3.40.1380.20">
    <property type="entry name" value="Pyruvate kinase, C-terminal domain"/>
    <property type="match status" value="1"/>
</dbReference>
<dbReference type="Proteomes" id="UP000034982">
    <property type="component" value="Unassembled WGS sequence"/>
</dbReference>
<dbReference type="PATRIC" id="fig|1411022.3.peg.86"/>
<dbReference type="UniPathway" id="UPA00109">
    <property type="reaction ID" value="UER00188"/>
</dbReference>
<dbReference type="InterPro" id="IPR015795">
    <property type="entry name" value="Pyrv_Knase_C"/>
</dbReference>
<dbReference type="InterPro" id="IPR015813">
    <property type="entry name" value="Pyrv/PenolPyrv_kinase-like_dom"/>
</dbReference>
<keyword evidence="9 12" id="KW-0460">Magnesium</keyword>
<dbReference type="GO" id="GO:0016301">
    <property type="term" value="F:kinase activity"/>
    <property type="evidence" value="ECO:0007669"/>
    <property type="project" value="UniProtKB-KW"/>
</dbReference>
<dbReference type="InterPro" id="IPR001697">
    <property type="entry name" value="Pyr_Knase"/>
</dbReference>
<dbReference type="GO" id="GO:0030955">
    <property type="term" value="F:potassium ion binding"/>
    <property type="evidence" value="ECO:0007669"/>
    <property type="project" value="InterPro"/>
</dbReference>
<evidence type="ECO:0000256" key="11">
    <source>
        <dbReference type="ARBA" id="ARBA00023317"/>
    </source>
</evidence>
<dbReference type="GO" id="GO:0000287">
    <property type="term" value="F:magnesium ion binding"/>
    <property type="evidence" value="ECO:0007669"/>
    <property type="project" value="InterPro"/>
</dbReference>
<reference evidence="15 16" key="1">
    <citation type="submission" date="2013-11" db="EMBL/GenBank/DDBJ databases">
        <title>Single cell genomics of uncultured Tannerella BU063 (oral taxon 286).</title>
        <authorList>
            <person name="Beall C.J."/>
            <person name="Campbell A.G."/>
            <person name="Griffen A.L."/>
            <person name="Podar M."/>
            <person name="Leys E.J."/>
        </authorList>
    </citation>
    <scope>NUCLEOTIDE SEQUENCE [LARGE SCALE GENOMIC DNA]</scope>
    <source>
        <strain evidence="15">Cell 1/3</strain>
    </source>
</reference>
<evidence type="ECO:0000256" key="9">
    <source>
        <dbReference type="ARBA" id="ARBA00022842"/>
    </source>
</evidence>
<evidence type="ECO:0000256" key="8">
    <source>
        <dbReference type="ARBA" id="ARBA00022840"/>
    </source>
</evidence>
<evidence type="ECO:0000256" key="5">
    <source>
        <dbReference type="ARBA" id="ARBA00022723"/>
    </source>
</evidence>
<sequence>DAHKSPIKIIAKIEEQEGVDNIDEILKATYGVMVARGDLGIEVPAEKIPGIQRILIRKCVEAKKPVIVATQMLHSMINNPRPTRAEVTDIANAIYYRTDALMLSGETAYGKYPLEAVQMMARVAYETEQTKLLANDIRVPIKGDDLDVTSFLAKQAVKSSSKLGVRAIISDSYSGRTARYLAAFRGEATVFAICYRPEVMRMLSLSFGIWAVFQPWQVSRREYYHDALKQLIDRQLITEEDKVAYLSGSFGEGGGTTFLEINDVKRVLRAKDEYQLPTF</sequence>
<comment type="catalytic activity">
    <reaction evidence="12">
        <text>pyruvate + ATP = phosphoenolpyruvate + ADP + H(+)</text>
        <dbReference type="Rhea" id="RHEA:18157"/>
        <dbReference type="ChEBI" id="CHEBI:15361"/>
        <dbReference type="ChEBI" id="CHEBI:15378"/>
        <dbReference type="ChEBI" id="CHEBI:30616"/>
        <dbReference type="ChEBI" id="CHEBI:58702"/>
        <dbReference type="ChEBI" id="CHEBI:456216"/>
        <dbReference type="EC" id="2.7.1.40"/>
    </reaction>
</comment>
<dbReference type="EMBL" id="AYYE01000398">
    <property type="protein sequence ID" value="ETK10660.1"/>
    <property type="molecule type" value="Genomic_DNA"/>
</dbReference>
<keyword evidence="4 12" id="KW-0808">Transferase</keyword>
<comment type="caution">
    <text evidence="15">The sequence shown here is derived from an EMBL/GenBank/DDBJ whole genome shotgun (WGS) entry which is preliminary data.</text>
</comment>
<dbReference type="Pfam" id="PF02887">
    <property type="entry name" value="PK_C"/>
    <property type="match status" value="1"/>
</dbReference>
<evidence type="ECO:0000259" key="14">
    <source>
        <dbReference type="Pfam" id="PF02887"/>
    </source>
</evidence>
<comment type="pathway">
    <text evidence="1 12">Carbohydrate degradation; glycolysis; pyruvate from D-glyceraldehyde 3-phosphate: step 5/5.</text>
</comment>
<evidence type="ECO:0000256" key="7">
    <source>
        <dbReference type="ARBA" id="ARBA00022777"/>
    </source>
</evidence>
<gene>
    <name evidence="15" type="ORF">T230_01975</name>
</gene>
<dbReference type="InterPro" id="IPR036918">
    <property type="entry name" value="Pyrv_Knase_C_sf"/>
</dbReference>
<dbReference type="Gene3D" id="3.20.20.60">
    <property type="entry name" value="Phosphoenolpyruvate-binding domains"/>
    <property type="match status" value="1"/>
</dbReference>
<proteinExistence type="inferred from homology"/>
<dbReference type="SUPFAM" id="SSF51621">
    <property type="entry name" value="Phosphoenolpyruvate/pyruvate domain"/>
    <property type="match status" value="1"/>
</dbReference>
<evidence type="ECO:0000256" key="3">
    <source>
        <dbReference type="ARBA" id="ARBA00012142"/>
    </source>
</evidence>
<evidence type="ECO:0000256" key="1">
    <source>
        <dbReference type="ARBA" id="ARBA00004997"/>
    </source>
</evidence>
<dbReference type="InterPro" id="IPR040442">
    <property type="entry name" value="Pyrv_kinase-like_dom_sf"/>
</dbReference>
<keyword evidence="10 12" id="KW-0324">Glycolysis</keyword>
<dbReference type="GO" id="GO:0004743">
    <property type="term" value="F:pyruvate kinase activity"/>
    <property type="evidence" value="ECO:0007669"/>
    <property type="project" value="UniProtKB-EC"/>
</dbReference>
<organism evidence="15 16">
    <name type="scientific">Tannerella sp. oral taxon BU063 isolate Cell 1/3</name>
    <dbReference type="NCBI Taxonomy" id="1411022"/>
    <lineage>
        <taxon>Bacteria</taxon>
        <taxon>Pseudomonadati</taxon>
        <taxon>Bacteroidota</taxon>
        <taxon>Bacteroidia</taxon>
        <taxon>Bacteroidales</taxon>
        <taxon>Tannerellaceae</taxon>
        <taxon>Tannerella</taxon>
    </lineage>
</organism>
<dbReference type="GO" id="GO:0005524">
    <property type="term" value="F:ATP binding"/>
    <property type="evidence" value="ECO:0007669"/>
    <property type="project" value="UniProtKB-KW"/>
</dbReference>
<protein>
    <recommendedName>
        <fullName evidence="3 12">Pyruvate kinase</fullName>
        <ecNumber evidence="3 12">2.7.1.40</ecNumber>
    </recommendedName>
</protein>
<feature type="domain" description="Pyruvate kinase barrel" evidence="13">
    <location>
        <begin position="3"/>
        <end position="117"/>
    </location>
</feature>
<evidence type="ECO:0000256" key="10">
    <source>
        <dbReference type="ARBA" id="ARBA00023152"/>
    </source>
</evidence>
<dbReference type="Pfam" id="PF00224">
    <property type="entry name" value="PK"/>
    <property type="match status" value="1"/>
</dbReference>
<keyword evidence="11" id="KW-0670">Pyruvate</keyword>
<dbReference type="PANTHER" id="PTHR11817">
    <property type="entry name" value="PYRUVATE KINASE"/>
    <property type="match status" value="1"/>
</dbReference>
<dbReference type="SUPFAM" id="SSF52935">
    <property type="entry name" value="PK C-terminal domain-like"/>
    <property type="match status" value="1"/>
</dbReference>
<dbReference type="InterPro" id="IPR015793">
    <property type="entry name" value="Pyrv_Knase_brl"/>
</dbReference>
<evidence type="ECO:0000256" key="6">
    <source>
        <dbReference type="ARBA" id="ARBA00022741"/>
    </source>
</evidence>
<keyword evidence="8" id="KW-0067">ATP-binding</keyword>
<evidence type="ECO:0000313" key="16">
    <source>
        <dbReference type="Proteomes" id="UP000034982"/>
    </source>
</evidence>
<evidence type="ECO:0000259" key="13">
    <source>
        <dbReference type="Pfam" id="PF00224"/>
    </source>
</evidence>
<dbReference type="AlphaFoldDB" id="W2CU33"/>
<evidence type="ECO:0000256" key="4">
    <source>
        <dbReference type="ARBA" id="ARBA00022679"/>
    </source>
</evidence>
<accession>W2CU33</accession>
<name>W2CU33_9BACT</name>
<keyword evidence="6" id="KW-0547">Nucleotide-binding</keyword>
<keyword evidence="7 12" id="KW-0418">Kinase</keyword>
<dbReference type="PRINTS" id="PR01050">
    <property type="entry name" value="PYRUVTKNASE"/>
</dbReference>